<dbReference type="InterPro" id="IPR020456">
    <property type="entry name" value="Acylphosphatase"/>
</dbReference>
<accession>A0A2T4ZA71</accession>
<comment type="catalytic activity">
    <reaction evidence="4 5">
        <text>an acyl phosphate + H2O = a carboxylate + phosphate + H(+)</text>
        <dbReference type="Rhea" id="RHEA:14965"/>
        <dbReference type="ChEBI" id="CHEBI:15377"/>
        <dbReference type="ChEBI" id="CHEBI:15378"/>
        <dbReference type="ChEBI" id="CHEBI:29067"/>
        <dbReference type="ChEBI" id="CHEBI:43474"/>
        <dbReference type="ChEBI" id="CHEBI:59918"/>
        <dbReference type="EC" id="3.6.1.7"/>
    </reaction>
</comment>
<sequence length="89" mass="10690">MRRIHMIVYGRVQGVGFRFFVQQTANHYQVKEWVRNRDDGSVEEAQADSPALDFFVETAKQGSRYSDISDWEIREKEWDPSLENFRIRY</sequence>
<evidence type="ECO:0000256" key="2">
    <source>
        <dbReference type="ARBA" id="ARBA00012150"/>
    </source>
</evidence>
<dbReference type="EC" id="3.6.1.7" evidence="2 5"/>
<dbReference type="PROSITE" id="PS51160">
    <property type="entry name" value="ACYLPHOSPHATASE_3"/>
    <property type="match status" value="1"/>
</dbReference>
<dbReference type="Proteomes" id="UP000241639">
    <property type="component" value="Unassembled WGS sequence"/>
</dbReference>
<feature type="active site" evidence="5">
    <location>
        <position position="36"/>
    </location>
</feature>
<dbReference type="RefSeq" id="WP_107725543.1">
    <property type="nucleotide sequence ID" value="NZ_PZZP01000001.1"/>
</dbReference>
<dbReference type="SUPFAM" id="SSF54975">
    <property type="entry name" value="Acylphosphatase/BLUF domain-like"/>
    <property type="match status" value="1"/>
</dbReference>
<organism evidence="8 9">
    <name type="scientific">Desmospora activa DSM 45169</name>
    <dbReference type="NCBI Taxonomy" id="1121389"/>
    <lineage>
        <taxon>Bacteria</taxon>
        <taxon>Bacillati</taxon>
        <taxon>Bacillota</taxon>
        <taxon>Bacilli</taxon>
        <taxon>Bacillales</taxon>
        <taxon>Thermoactinomycetaceae</taxon>
        <taxon>Desmospora</taxon>
    </lineage>
</organism>
<dbReference type="InterPro" id="IPR036046">
    <property type="entry name" value="Acylphosphatase-like_dom_sf"/>
</dbReference>
<gene>
    <name evidence="8" type="ORF">C8J48_1381</name>
</gene>
<evidence type="ECO:0000256" key="4">
    <source>
        <dbReference type="ARBA" id="ARBA00047645"/>
    </source>
</evidence>
<evidence type="ECO:0000256" key="1">
    <source>
        <dbReference type="ARBA" id="ARBA00005614"/>
    </source>
</evidence>
<feature type="active site" evidence="5">
    <location>
        <position position="18"/>
    </location>
</feature>
<dbReference type="OrthoDB" id="9808093at2"/>
<dbReference type="PROSITE" id="PS00150">
    <property type="entry name" value="ACYLPHOSPHATASE_1"/>
    <property type="match status" value="1"/>
</dbReference>
<comment type="similarity">
    <text evidence="1 6">Belongs to the acylphosphatase family.</text>
</comment>
<dbReference type="InterPro" id="IPR001792">
    <property type="entry name" value="Acylphosphatase-like_dom"/>
</dbReference>
<proteinExistence type="inferred from homology"/>
<dbReference type="Pfam" id="PF00708">
    <property type="entry name" value="Acylphosphatase"/>
    <property type="match status" value="1"/>
</dbReference>
<evidence type="ECO:0000313" key="9">
    <source>
        <dbReference type="Proteomes" id="UP000241639"/>
    </source>
</evidence>
<reference evidence="8 9" key="1">
    <citation type="submission" date="2018-04" db="EMBL/GenBank/DDBJ databases">
        <title>Genomic Encyclopedia of Archaeal and Bacterial Type Strains, Phase II (KMG-II): from individual species to whole genera.</title>
        <authorList>
            <person name="Goeker M."/>
        </authorList>
    </citation>
    <scope>NUCLEOTIDE SEQUENCE [LARGE SCALE GENOMIC DNA]</scope>
    <source>
        <strain evidence="8 9">DSM 45169</strain>
    </source>
</reference>
<dbReference type="PANTHER" id="PTHR47268:SF4">
    <property type="entry name" value="ACYLPHOSPHATASE"/>
    <property type="match status" value="1"/>
</dbReference>
<dbReference type="EMBL" id="PZZP01000001">
    <property type="protein sequence ID" value="PTM58788.1"/>
    <property type="molecule type" value="Genomic_DNA"/>
</dbReference>
<keyword evidence="9" id="KW-1185">Reference proteome</keyword>
<evidence type="ECO:0000313" key="8">
    <source>
        <dbReference type="EMBL" id="PTM58788.1"/>
    </source>
</evidence>
<evidence type="ECO:0000256" key="6">
    <source>
        <dbReference type="RuleBase" id="RU004168"/>
    </source>
</evidence>
<dbReference type="AlphaFoldDB" id="A0A2T4ZA71"/>
<evidence type="ECO:0000259" key="7">
    <source>
        <dbReference type="PROSITE" id="PS51160"/>
    </source>
</evidence>
<evidence type="ECO:0000256" key="5">
    <source>
        <dbReference type="PROSITE-ProRule" id="PRU00520"/>
    </source>
</evidence>
<comment type="caution">
    <text evidence="8">The sequence shown here is derived from an EMBL/GenBank/DDBJ whole genome shotgun (WGS) entry which is preliminary data.</text>
</comment>
<dbReference type="InterPro" id="IPR017968">
    <property type="entry name" value="Acylphosphatase_CS"/>
</dbReference>
<keyword evidence="5" id="KW-0378">Hydrolase</keyword>
<name>A0A2T4ZA71_9BACL</name>
<evidence type="ECO:0000256" key="3">
    <source>
        <dbReference type="ARBA" id="ARBA00015991"/>
    </source>
</evidence>
<dbReference type="Gene3D" id="3.30.70.100">
    <property type="match status" value="1"/>
</dbReference>
<dbReference type="GO" id="GO:0003998">
    <property type="term" value="F:acylphosphatase activity"/>
    <property type="evidence" value="ECO:0007669"/>
    <property type="project" value="UniProtKB-EC"/>
</dbReference>
<feature type="domain" description="Acylphosphatase-like" evidence="7">
    <location>
        <begin position="3"/>
        <end position="89"/>
    </location>
</feature>
<protein>
    <recommendedName>
        <fullName evidence="3 5">acylphosphatase</fullName>
        <ecNumber evidence="2 5">3.6.1.7</ecNumber>
    </recommendedName>
</protein>
<dbReference type="PANTHER" id="PTHR47268">
    <property type="entry name" value="ACYLPHOSPHATASE"/>
    <property type="match status" value="1"/>
</dbReference>